<proteinExistence type="predicted"/>
<dbReference type="AlphaFoldDB" id="A0A1T5DJ06"/>
<dbReference type="Proteomes" id="UP000190897">
    <property type="component" value="Unassembled WGS sequence"/>
</dbReference>
<gene>
    <name evidence="1" type="ORF">SAMN05660293_01638</name>
</gene>
<sequence length="179" mass="20186">MLSLVYLKLIKLSINLKAKSTSILESAMRSKFYGFALLVICAACTEKKEESKTSTSPSIIGTWALSSSKVVTKGDTLVTFPVKNQEMIKMFTESHFTFMKHDINQGKGDSAVFDAGGGTYTLKGDDYSEHLQYCNYRDWENRDFHFKLRLNGDTLIQSGVEKIDSLGIDQEILEVYVRK</sequence>
<dbReference type="STRING" id="651661.SAMN05660293_01638"/>
<evidence type="ECO:0008006" key="3">
    <source>
        <dbReference type="Google" id="ProtNLM"/>
    </source>
</evidence>
<protein>
    <recommendedName>
        <fullName evidence="3">Lipocalin-like domain-containing protein</fullName>
    </recommendedName>
</protein>
<dbReference type="EMBL" id="FUZA01000002">
    <property type="protein sequence ID" value="SKB71443.1"/>
    <property type="molecule type" value="Genomic_DNA"/>
</dbReference>
<organism evidence="1 2">
    <name type="scientific">Dyadobacter psychrophilus</name>
    <dbReference type="NCBI Taxonomy" id="651661"/>
    <lineage>
        <taxon>Bacteria</taxon>
        <taxon>Pseudomonadati</taxon>
        <taxon>Bacteroidota</taxon>
        <taxon>Cytophagia</taxon>
        <taxon>Cytophagales</taxon>
        <taxon>Spirosomataceae</taxon>
        <taxon>Dyadobacter</taxon>
    </lineage>
</organism>
<evidence type="ECO:0000313" key="1">
    <source>
        <dbReference type="EMBL" id="SKB71443.1"/>
    </source>
</evidence>
<reference evidence="2" key="1">
    <citation type="submission" date="2017-02" db="EMBL/GenBank/DDBJ databases">
        <authorList>
            <person name="Varghese N."/>
            <person name="Submissions S."/>
        </authorList>
    </citation>
    <scope>NUCLEOTIDE SEQUENCE [LARGE SCALE GENOMIC DNA]</scope>
    <source>
        <strain evidence="2">DSM 22270</strain>
    </source>
</reference>
<name>A0A1T5DJ06_9BACT</name>
<accession>A0A1T5DJ06</accession>
<keyword evidence="2" id="KW-1185">Reference proteome</keyword>
<evidence type="ECO:0000313" key="2">
    <source>
        <dbReference type="Proteomes" id="UP000190897"/>
    </source>
</evidence>